<dbReference type="EMBL" id="CP002304">
    <property type="protein sequence ID" value="ADQ14298.1"/>
    <property type="molecule type" value="Genomic_DNA"/>
</dbReference>
<dbReference type="HOGENOM" id="CLU_012817_10_3_9"/>
<evidence type="ECO:0000256" key="6">
    <source>
        <dbReference type="ARBA" id="ARBA00023136"/>
    </source>
</evidence>
<keyword evidence="5" id="KW-0812">Transmembrane</keyword>
<dbReference type="Proteomes" id="UP000007434">
    <property type="component" value="Chromosome"/>
</dbReference>
<feature type="coiled-coil region" evidence="8">
    <location>
        <begin position="194"/>
        <end position="228"/>
    </location>
</feature>
<feature type="chain" id="PRO_5038805220" evidence="9">
    <location>
        <begin position="24"/>
        <end position="442"/>
    </location>
</feature>
<dbReference type="GO" id="GO:0015562">
    <property type="term" value="F:efflux transmembrane transporter activity"/>
    <property type="evidence" value="ECO:0007669"/>
    <property type="project" value="InterPro"/>
</dbReference>
<evidence type="ECO:0000256" key="5">
    <source>
        <dbReference type="ARBA" id="ARBA00022692"/>
    </source>
</evidence>
<dbReference type="GO" id="GO:1990281">
    <property type="term" value="C:efflux pump complex"/>
    <property type="evidence" value="ECO:0007669"/>
    <property type="project" value="TreeGrafter"/>
</dbReference>
<comment type="subcellular location">
    <subcellularLocation>
        <location evidence="1">Cell outer membrane</location>
    </subcellularLocation>
</comment>
<feature type="coiled-coil region" evidence="8">
    <location>
        <begin position="325"/>
        <end position="384"/>
    </location>
</feature>
<dbReference type="eggNOG" id="COG1538">
    <property type="taxonomic scope" value="Bacteria"/>
</dbReference>
<keyword evidence="6" id="KW-0472">Membrane</keyword>
<proteinExistence type="inferred from homology"/>
<dbReference type="OrthoDB" id="2112995at2"/>
<dbReference type="PANTHER" id="PTHR30026">
    <property type="entry name" value="OUTER MEMBRANE PROTEIN TOLC"/>
    <property type="match status" value="1"/>
</dbReference>
<keyword evidence="9" id="KW-0732">Signal</keyword>
<keyword evidence="11" id="KW-1185">Reference proteome</keyword>
<protein>
    <submittedName>
        <fullName evidence="10">Outer membrane efflux protein</fullName>
    </submittedName>
</protein>
<gene>
    <name evidence="10" type="ordered locus">Halsa_0851</name>
</gene>
<keyword evidence="3" id="KW-0813">Transport</keyword>
<dbReference type="GO" id="GO:0009279">
    <property type="term" value="C:cell outer membrane"/>
    <property type="evidence" value="ECO:0007669"/>
    <property type="project" value="UniProtKB-SubCell"/>
</dbReference>
<evidence type="ECO:0000256" key="3">
    <source>
        <dbReference type="ARBA" id="ARBA00022448"/>
    </source>
</evidence>
<dbReference type="KEGG" id="has:Halsa_0851"/>
<keyword evidence="8" id="KW-0175">Coiled coil</keyword>
<dbReference type="STRING" id="656519.Halsa_0851"/>
<accession>E4RN81</accession>
<feature type="signal peptide" evidence="9">
    <location>
        <begin position="1"/>
        <end position="23"/>
    </location>
</feature>
<dbReference type="GO" id="GO:0015288">
    <property type="term" value="F:porin activity"/>
    <property type="evidence" value="ECO:0007669"/>
    <property type="project" value="TreeGrafter"/>
</dbReference>
<evidence type="ECO:0000256" key="1">
    <source>
        <dbReference type="ARBA" id="ARBA00004442"/>
    </source>
</evidence>
<evidence type="ECO:0000256" key="8">
    <source>
        <dbReference type="SAM" id="Coils"/>
    </source>
</evidence>
<organism evidence="10 11">
    <name type="scientific">Halanaerobium hydrogeniformans</name>
    <name type="common">Halanaerobium sp. (strain sapolanicus)</name>
    <dbReference type="NCBI Taxonomy" id="656519"/>
    <lineage>
        <taxon>Bacteria</taxon>
        <taxon>Bacillati</taxon>
        <taxon>Bacillota</taxon>
        <taxon>Clostridia</taxon>
        <taxon>Halanaerobiales</taxon>
        <taxon>Halanaerobiaceae</taxon>
        <taxon>Halanaerobium</taxon>
    </lineage>
</organism>
<feature type="coiled-coil region" evidence="8">
    <location>
        <begin position="29"/>
        <end position="63"/>
    </location>
</feature>
<dbReference type="AlphaFoldDB" id="E4RN81"/>
<keyword evidence="4" id="KW-1134">Transmembrane beta strand</keyword>
<dbReference type="PANTHER" id="PTHR30026:SF20">
    <property type="entry name" value="OUTER MEMBRANE PROTEIN TOLC"/>
    <property type="match status" value="1"/>
</dbReference>
<evidence type="ECO:0000256" key="2">
    <source>
        <dbReference type="ARBA" id="ARBA00007613"/>
    </source>
</evidence>
<reference evidence="10 11" key="2">
    <citation type="journal article" date="2011" name="J. Bacteriol.">
        <title>Complete Genome Sequence of the Haloalkaliphilic, Hydrogen Producing Halanaerobium hydrogenoformans.</title>
        <authorList>
            <person name="Brown S.D."/>
            <person name="Begemann M.B."/>
            <person name="Mormile M.R."/>
            <person name="Wall J.D."/>
            <person name="Han C.S."/>
            <person name="Goodwin L.A."/>
            <person name="Pitluck S."/>
            <person name="Land M.L."/>
            <person name="Hauser L.J."/>
            <person name="Elias D.A."/>
        </authorList>
    </citation>
    <scope>NUCLEOTIDE SEQUENCE [LARGE SCALE GENOMIC DNA]</scope>
    <source>
        <strain evidence="11">sapolanicus</strain>
    </source>
</reference>
<evidence type="ECO:0000256" key="9">
    <source>
        <dbReference type="SAM" id="SignalP"/>
    </source>
</evidence>
<evidence type="ECO:0000313" key="10">
    <source>
        <dbReference type="EMBL" id="ADQ14298.1"/>
    </source>
</evidence>
<dbReference type="SUPFAM" id="SSF56954">
    <property type="entry name" value="Outer membrane efflux proteins (OEP)"/>
    <property type="match status" value="1"/>
</dbReference>
<evidence type="ECO:0000256" key="4">
    <source>
        <dbReference type="ARBA" id="ARBA00022452"/>
    </source>
</evidence>
<dbReference type="InterPro" id="IPR003423">
    <property type="entry name" value="OMP_efflux"/>
</dbReference>
<sequence length="442" mass="50762">MKAKKIIVILIVLLIFSAINVTAAQDLSLDEAVNILVNQNRQLENARKDIEKAEQDISLTTRSYFPSLELQSSYTRMDDGQSPFGDIDESEDLPFDIDTPNENYRTSFNLNQPIWLGGKVGLQREIAGYGLEIAKADYQSQVEEQIFNLIQAYYGVLQAEGLVGIREEALEIVKEHLRVVERRLDLGTAIRQDLLQSQIEERRAREELSSAENNLKIARRRLAQLLVSTEEYSVSRPEMDFEISLEQQQLFGKAVENDLELLKLEINRKIIELNQKLERQHYRPDISLSGSYSWEGDEFLDEDSWSVTIGGSISLYDGGRGKITSEKEEKELEKLANSRQDFLENLDIEIEEVILTVKENEELIELEELSLENAEENLQIANRSYDAGVASNTDVIDAQSRYNQAQISLLQAEYDYEIELFRSLYKSGQLTDYFEDVIEYEK</sequence>
<dbReference type="InterPro" id="IPR051906">
    <property type="entry name" value="TolC-like"/>
</dbReference>
<dbReference type="Gene3D" id="1.20.1600.10">
    <property type="entry name" value="Outer membrane efflux proteins (OEP)"/>
    <property type="match status" value="1"/>
</dbReference>
<keyword evidence="7" id="KW-0998">Cell outer membrane</keyword>
<dbReference type="RefSeq" id="WP_013405388.1">
    <property type="nucleotide sequence ID" value="NC_014654.1"/>
</dbReference>
<name>E4RN81_HALHG</name>
<evidence type="ECO:0000313" key="11">
    <source>
        <dbReference type="Proteomes" id="UP000007434"/>
    </source>
</evidence>
<evidence type="ECO:0000256" key="7">
    <source>
        <dbReference type="ARBA" id="ARBA00023237"/>
    </source>
</evidence>
<reference evidence="10 11" key="1">
    <citation type="submission" date="2010-11" db="EMBL/GenBank/DDBJ databases">
        <title>Complete sequence of Halanaerobium sp. sapolanicus.</title>
        <authorList>
            <consortium name="US DOE Joint Genome Institute"/>
            <person name="Lucas S."/>
            <person name="Copeland A."/>
            <person name="Lapidus A."/>
            <person name="Cheng J.-F."/>
            <person name="Bruce D."/>
            <person name="Goodwin L."/>
            <person name="Pitluck S."/>
            <person name="Davenport K."/>
            <person name="Detter J.C."/>
            <person name="Han C."/>
            <person name="Tapia R."/>
            <person name="Land M."/>
            <person name="Hauser L."/>
            <person name="Jeffries C."/>
            <person name="Kyrpides N."/>
            <person name="Ivanova N."/>
            <person name="Mikhailova N."/>
            <person name="Begemann M.B."/>
            <person name="Mormile M.R."/>
            <person name="Wall J.D."/>
            <person name="Elias D.A."/>
            <person name="Woyke T."/>
        </authorList>
    </citation>
    <scope>NUCLEOTIDE SEQUENCE [LARGE SCALE GENOMIC DNA]</scope>
    <source>
        <strain evidence="11">sapolanicus</strain>
    </source>
</reference>
<dbReference type="Pfam" id="PF02321">
    <property type="entry name" value="OEP"/>
    <property type="match status" value="2"/>
</dbReference>
<comment type="similarity">
    <text evidence="2">Belongs to the outer membrane factor (OMF) (TC 1.B.17) family.</text>
</comment>